<evidence type="ECO:0000313" key="1">
    <source>
        <dbReference type="EMBL" id="KAK1876863.1"/>
    </source>
</evidence>
<keyword evidence="2" id="KW-1185">Reference proteome</keyword>
<organism evidence="1 2">
    <name type="scientific">Dissostichus eleginoides</name>
    <name type="common">Patagonian toothfish</name>
    <name type="synonym">Dissostichus amissus</name>
    <dbReference type="NCBI Taxonomy" id="100907"/>
    <lineage>
        <taxon>Eukaryota</taxon>
        <taxon>Metazoa</taxon>
        <taxon>Chordata</taxon>
        <taxon>Craniata</taxon>
        <taxon>Vertebrata</taxon>
        <taxon>Euteleostomi</taxon>
        <taxon>Actinopterygii</taxon>
        <taxon>Neopterygii</taxon>
        <taxon>Teleostei</taxon>
        <taxon>Neoteleostei</taxon>
        <taxon>Acanthomorphata</taxon>
        <taxon>Eupercaria</taxon>
        <taxon>Perciformes</taxon>
        <taxon>Notothenioidei</taxon>
        <taxon>Nototheniidae</taxon>
        <taxon>Dissostichus</taxon>
    </lineage>
</organism>
<comment type="caution">
    <text evidence="1">The sequence shown here is derived from an EMBL/GenBank/DDBJ whole genome shotgun (WGS) entry which is preliminary data.</text>
</comment>
<reference evidence="1" key="1">
    <citation type="submission" date="2023-04" db="EMBL/GenBank/DDBJ databases">
        <title>Chromosome-level genome of Chaenocephalus aceratus.</title>
        <authorList>
            <person name="Park H."/>
        </authorList>
    </citation>
    <scope>NUCLEOTIDE SEQUENCE</scope>
    <source>
        <strain evidence="1">DE</strain>
        <tissue evidence="1">Muscle</tissue>
    </source>
</reference>
<proteinExistence type="predicted"/>
<gene>
    <name evidence="1" type="ORF">KUDE01_002184</name>
</gene>
<name>A0AAD9B907_DISEL</name>
<dbReference type="Proteomes" id="UP001228049">
    <property type="component" value="Unassembled WGS sequence"/>
</dbReference>
<sequence length="106" mass="12747">MYYRRARGDMIEVFKYLHNIYKTSCPLQRDYNTRTRGHCLKLKKQYSRLAIRYNFFSLRVVDLWNDLPESVVTSKTVNCLKSRLNHYWSNITFTLDYVTVASIHSI</sequence>
<dbReference type="AlphaFoldDB" id="A0AAD9B907"/>
<dbReference type="EMBL" id="JASDAP010000028">
    <property type="protein sequence ID" value="KAK1876863.1"/>
    <property type="molecule type" value="Genomic_DNA"/>
</dbReference>
<evidence type="ECO:0000313" key="2">
    <source>
        <dbReference type="Proteomes" id="UP001228049"/>
    </source>
</evidence>
<protein>
    <submittedName>
        <fullName evidence="1">Protein NATD1</fullName>
    </submittedName>
</protein>
<accession>A0AAD9B907</accession>